<reference evidence="2" key="1">
    <citation type="journal article" date="2017" name="Nature">
        <title>The sunflower genome provides insights into oil metabolism, flowering and Asterid evolution.</title>
        <authorList>
            <person name="Badouin H."/>
            <person name="Gouzy J."/>
            <person name="Grassa C.J."/>
            <person name="Murat F."/>
            <person name="Staton S.E."/>
            <person name="Cottret L."/>
            <person name="Lelandais-Briere C."/>
            <person name="Owens G.L."/>
            <person name="Carrere S."/>
            <person name="Mayjonade B."/>
            <person name="Legrand L."/>
            <person name="Gill N."/>
            <person name="Kane N.C."/>
            <person name="Bowers J.E."/>
            <person name="Hubner S."/>
            <person name="Bellec A."/>
            <person name="Berard A."/>
            <person name="Berges H."/>
            <person name="Blanchet N."/>
            <person name="Boniface M.C."/>
            <person name="Brunel D."/>
            <person name="Catrice O."/>
            <person name="Chaidir N."/>
            <person name="Claudel C."/>
            <person name="Donnadieu C."/>
            <person name="Faraut T."/>
            <person name="Fievet G."/>
            <person name="Helmstetter N."/>
            <person name="King M."/>
            <person name="Knapp S.J."/>
            <person name="Lai Z."/>
            <person name="Le Paslier M.C."/>
            <person name="Lippi Y."/>
            <person name="Lorenzon L."/>
            <person name="Mandel J.R."/>
            <person name="Marage G."/>
            <person name="Marchand G."/>
            <person name="Marquand E."/>
            <person name="Bret-Mestries E."/>
            <person name="Morien E."/>
            <person name="Nambeesan S."/>
            <person name="Nguyen T."/>
            <person name="Pegot-Espagnet P."/>
            <person name="Pouilly N."/>
            <person name="Raftis F."/>
            <person name="Sallet E."/>
            <person name="Schiex T."/>
            <person name="Thomas J."/>
            <person name="Vandecasteele C."/>
            <person name="Vares D."/>
            <person name="Vear F."/>
            <person name="Vautrin S."/>
            <person name="Crespi M."/>
            <person name="Mangin B."/>
            <person name="Burke J.M."/>
            <person name="Salse J."/>
            <person name="Munos S."/>
            <person name="Vincourt P."/>
            <person name="Rieseberg L.H."/>
            <person name="Langlade N.B."/>
        </authorList>
    </citation>
    <scope>NUCLEOTIDE SEQUENCE [LARGE SCALE GENOMIC DNA]</scope>
    <source>
        <strain evidence="2">cv. SF193</strain>
    </source>
</reference>
<evidence type="ECO:0000313" key="2">
    <source>
        <dbReference type="Proteomes" id="UP000215914"/>
    </source>
</evidence>
<dbReference type="InParanoid" id="A0A251TL34"/>
<sequence length="77" mass="8990">MTVPKEDPHVFYVDQYTGCFKHWKVKDLLEELLTIFFASSSSSSWCSCYFPSHKSQCLGKKRVKRIKYEGKSIFGCK</sequence>
<gene>
    <name evidence="1" type="ORF">HannXRQ_Chr10g0299001</name>
</gene>
<proteinExistence type="predicted"/>
<keyword evidence="2" id="KW-1185">Reference proteome</keyword>
<accession>A0A251TL34</accession>
<dbReference type="AlphaFoldDB" id="A0A251TL34"/>
<organism evidence="1 2">
    <name type="scientific">Helianthus annuus</name>
    <name type="common">Common sunflower</name>
    <dbReference type="NCBI Taxonomy" id="4232"/>
    <lineage>
        <taxon>Eukaryota</taxon>
        <taxon>Viridiplantae</taxon>
        <taxon>Streptophyta</taxon>
        <taxon>Embryophyta</taxon>
        <taxon>Tracheophyta</taxon>
        <taxon>Spermatophyta</taxon>
        <taxon>Magnoliopsida</taxon>
        <taxon>eudicotyledons</taxon>
        <taxon>Gunneridae</taxon>
        <taxon>Pentapetalae</taxon>
        <taxon>asterids</taxon>
        <taxon>campanulids</taxon>
        <taxon>Asterales</taxon>
        <taxon>Asteraceae</taxon>
        <taxon>Asteroideae</taxon>
        <taxon>Heliantheae alliance</taxon>
        <taxon>Heliantheae</taxon>
        <taxon>Helianthus</taxon>
    </lineage>
</organism>
<evidence type="ECO:0000313" key="1">
    <source>
        <dbReference type="EMBL" id="OTG11463.1"/>
    </source>
</evidence>
<protein>
    <submittedName>
        <fullName evidence="1">Uncharacterized protein</fullName>
    </submittedName>
</protein>
<name>A0A251TL34_HELAN</name>
<dbReference type="Proteomes" id="UP000215914">
    <property type="component" value="Chromosome 10"/>
</dbReference>
<dbReference type="EMBL" id="CM007899">
    <property type="protein sequence ID" value="OTG11463.1"/>
    <property type="molecule type" value="Genomic_DNA"/>
</dbReference>